<protein>
    <submittedName>
        <fullName evidence="3">YggT family protein</fullName>
    </submittedName>
</protein>
<dbReference type="PANTHER" id="PTHR33219">
    <property type="entry name" value="YLMG HOMOLOG PROTEIN 2, CHLOROPLASTIC"/>
    <property type="match status" value="1"/>
</dbReference>
<dbReference type="InterPro" id="IPR003425">
    <property type="entry name" value="CCB3/YggT"/>
</dbReference>
<comment type="similarity">
    <text evidence="1">Belongs to the YggT family.</text>
</comment>
<reference evidence="3" key="1">
    <citation type="submission" date="2020-10" db="EMBL/GenBank/DDBJ databases">
        <authorList>
            <person name="Gilroy R."/>
        </authorList>
    </citation>
    <scope>NUCLEOTIDE SEQUENCE</scope>
    <source>
        <strain evidence="3">C6-149</strain>
    </source>
</reference>
<evidence type="ECO:0000256" key="1">
    <source>
        <dbReference type="ARBA" id="ARBA00010894"/>
    </source>
</evidence>
<accession>A0A9D9E7B7</accession>
<dbReference type="AlphaFoldDB" id="A0A9D9E7B7"/>
<dbReference type="Proteomes" id="UP000823614">
    <property type="component" value="Unassembled WGS sequence"/>
</dbReference>
<evidence type="ECO:0000256" key="2">
    <source>
        <dbReference type="SAM" id="Phobius"/>
    </source>
</evidence>
<dbReference type="Pfam" id="PF02325">
    <property type="entry name" value="CCB3_YggT"/>
    <property type="match status" value="1"/>
</dbReference>
<dbReference type="EMBL" id="JADIMP010000021">
    <property type="protein sequence ID" value="MBO8441035.1"/>
    <property type="molecule type" value="Genomic_DNA"/>
</dbReference>
<gene>
    <name evidence="3" type="ORF">IAA89_01095</name>
</gene>
<comment type="caution">
    <text evidence="3">The sequence shown here is derived from an EMBL/GenBank/DDBJ whole genome shotgun (WGS) entry which is preliminary data.</text>
</comment>
<keyword evidence="2" id="KW-0812">Transmembrane</keyword>
<reference evidence="3" key="2">
    <citation type="journal article" date="2021" name="PeerJ">
        <title>Extensive microbial diversity within the chicken gut microbiome revealed by metagenomics and culture.</title>
        <authorList>
            <person name="Gilroy R."/>
            <person name="Ravi A."/>
            <person name="Getino M."/>
            <person name="Pursley I."/>
            <person name="Horton D.L."/>
            <person name="Alikhan N.F."/>
            <person name="Baker D."/>
            <person name="Gharbi K."/>
            <person name="Hall N."/>
            <person name="Watson M."/>
            <person name="Adriaenssens E.M."/>
            <person name="Foster-Nyarko E."/>
            <person name="Jarju S."/>
            <person name="Secka A."/>
            <person name="Antonio M."/>
            <person name="Oren A."/>
            <person name="Chaudhuri R.R."/>
            <person name="La Ragione R."/>
            <person name="Hildebrand F."/>
            <person name="Pallen M.J."/>
        </authorList>
    </citation>
    <scope>NUCLEOTIDE SEQUENCE</scope>
    <source>
        <strain evidence="3">C6-149</strain>
    </source>
</reference>
<keyword evidence="2" id="KW-0472">Membrane</keyword>
<organism evidence="3 4">
    <name type="scientific">Candidatus Gallilactobacillus intestinavium</name>
    <dbReference type="NCBI Taxonomy" id="2840838"/>
    <lineage>
        <taxon>Bacteria</taxon>
        <taxon>Bacillati</taxon>
        <taxon>Bacillota</taxon>
        <taxon>Bacilli</taxon>
        <taxon>Lactobacillales</taxon>
        <taxon>Lactobacillaceae</taxon>
        <taxon>Lactobacillaceae incertae sedis</taxon>
        <taxon>Candidatus Gallilactobacillus</taxon>
    </lineage>
</organism>
<evidence type="ECO:0000313" key="4">
    <source>
        <dbReference type="Proteomes" id="UP000823614"/>
    </source>
</evidence>
<sequence length="86" mass="9823">MLSIVNFLFELYGFGLVVYVLMSWFPGAYNTKIGLFLNKICEPYLSLFNFIPPIFNISFAPVVALMVLSLVQYGVIGFITWILNFI</sequence>
<dbReference type="GO" id="GO:0016020">
    <property type="term" value="C:membrane"/>
    <property type="evidence" value="ECO:0007669"/>
    <property type="project" value="InterPro"/>
</dbReference>
<dbReference type="PANTHER" id="PTHR33219:SF14">
    <property type="entry name" value="PROTEIN COFACTOR ASSEMBLY OF COMPLEX C SUBUNIT B CCB3, CHLOROPLASTIC-RELATED"/>
    <property type="match status" value="1"/>
</dbReference>
<feature type="transmembrane region" description="Helical" evidence="2">
    <location>
        <begin position="7"/>
        <end position="25"/>
    </location>
</feature>
<proteinExistence type="inferred from homology"/>
<keyword evidence="2" id="KW-1133">Transmembrane helix</keyword>
<feature type="transmembrane region" description="Helical" evidence="2">
    <location>
        <begin position="54"/>
        <end position="83"/>
    </location>
</feature>
<name>A0A9D9E7B7_9LACO</name>
<evidence type="ECO:0000313" key="3">
    <source>
        <dbReference type="EMBL" id="MBO8441035.1"/>
    </source>
</evidence>